<dbReference type="RefSeq" id="WP_109605095.1">
    <property type="nucleotide sequence ID" value="NZ_JAMHJO010000001.1"/>
</dbReference>
<dbReference type="Gene3D" id="3.40.1550.10">
    <property type="entry name" value="CheC-like"/>
    <property type="match status" value="1"/>
</dbReference>
<evidence type="ECO:0000259" key="2">
    <source>
        <dbReference type="Pfam" id="PF13690"/>
    </source>
</evidence>
<organism evidence="3 4">
    <name type="scientific">Oceanotoga teriensis</name>
    <dbReference type="NCBI Taxonomy" id="515440"/>
    <lineage>
        <taxon>Bacteria</taxon>
        <taxon>Thermotogati</taxon>
        <taxon>Thermotogota</taxon>
        <taxon>Thermotogae</taxon>
        <taxon>Petrotogales</taxon>
        <taxon>Petrotogaceae</taxon>
        <taxon>Oceanotoga</taxon>
    </lineage>
</organism>
<keyword evidence="4" id="KW-1185">Reference proteome</keyword>
<evidence type="ECO:0000313" key="4">
    <source>
        <dbReference type="Proteomes" id="UP000245921"/>
    </source>
</evidence>
<accession>A0AA45C6C2</accession>
<dbReference type="SUPFAM" id="SSF103039">
    <property type="entry name" value="CheC-like"/>
    <property type="match status" value="1"/>
</dbReference>
<dbReference type="EMBL" id="QGGI01000011">
    <property type="protein sequence ID" value="PWJ91274.1"/>
    <property type="molecule type" value="Genomic_DNA"/>
</dbReference>
<proteinExistence type="predicted"/>
<dbReference type="Proteomes" id="UP000245921">
    <property type="component" value="Unassembled WGS sequence"/>
</dbReference>
<dbReference type="GO" id="GO:0006935">
    <property type="term" value="P:chemotaxis"/>
    <property type="evidence" value="ECO:0007669"/>
    <property type="project" value="UniProtKB-KW"/>
</dbReference>
<feature type="domain" description="Chemotaxis phosphatase CheX-like" evidence="2">
    <location>
        <begin position="42"/>
        <end position="120"/>
    </location>
</feature>
<evidence type="ECO:0000256" key="1">
    <source>
        <dbReference type="ARBA" id="ARBA00022500"/>
    </source>
</evidence>
<dbReference type="Pfam" id="PF13690">
    <property type="entry name" value="CheX"/>
    <property type="match status" value="1"/>
</dbReference>
<comment type="caution">
    <text evidence="3">The sequence shown here is derived from an EMBL/GenBank/DDBJ whole genome shotgun (WGS) entry which is preliminary data.</text>
</comment>
<dbReference type="AlphaFoldDB" id="A0AA45C6C2"/>
<gene>
    <name evidence="3" type="ORF">C7380_11182</name>
</gene>
<dbReference type="InterPro" id="IPR028976">
    <property type="entry name" value="CheC-like_sf"/>
</dbReference>
<reference evidence="3 4" key="1">
    <citation type="submission" date="2018-05" db="EMBL/GenBank/DDBJ databases">
        <title>Genomic Encyclopedia of Type Strains, Phase IV (KMG-IV): sequencing the most valuable type-strain genomes for metagenomic binning, comparative biology and taxonomic classification.</title>
        <authorList>
            <person name="Goeker M."/>
        </authorList>
    </citation>
    <scope>NUCLEOTIDE SEQUENCE [LARGE SCALE GENOMIC DNA]</scope>
    <source>
        <strain evidence="3 4">DSM 24906</strain>
    </source>
</reference>
<name>A0AA45C6C2_9BACT</name>
<keyword evidence="1" id="KW-0145">Chemotaxis</keyword>
<evidence type="ECO:0000313" key="3">
    <source>
        <dbReference type="EMBL" id="PWJ91274.1"/>
    </source>
</evidence>
<protein>
    <submittedName>
        <fullName evidence="3">CheY-specific phosphatase CheX</fullName>
    </submittedName>
</protein>
<dbReference type="InterPro" id="IPR028051">
    <property type="entry name" value="CheX-like_dom"/>
</dbReference>
<sequence>MDYIKNLYKSLEKNTDLIGLNISNPVFSKSSYHTIESDNFIIVGIAGKTNGIITLELDEKTLDYFSESMIPDESMRSDYMTMSAISEFLNMVSGNFLILSNLNDSELTPPISATGKNIKAILNNFETKRIYFSTEGSEAVLSLSLR</sequence>